<dbReference type="RefSeq" id="WP_021695460.1">
    <property type="nucleotide sequence ID" value="NZ_BATB01000081.1"/>
</dbReference>
<keyword evidence="8" id="KW-1185">Reference proteome</keyword>
<evidence type="ECO:0000256" key="4">
    <source>
        <dbReference type="ARBA" id="ARBA00022801"/>
    </source>
</evidence>
<dbReference type="Gene3D" id="3.60.15.10">
    <property type="entry name" value="Ribonuclease Z/Hydroxyacylglutathione hydrolase-like"/>
    <property type="match status" value="1"/>
</dbReference>
<dbReference type="PANTHER" id="PTHR42978:SF2">
    <property type="entry name" value="102 KBASES UNSTABLE REGION: FROM 1 TO 119443"/>
    <property type="match status" value="1"/>
</dbReference>
<keyword evidence="5" id="KW-0862">Zinc</keyword>
<proteinExistence type="inferred from homology"/>
<reference evidence="7" key="1">
    <citation type="journal article" date="2013" name="Genome Announc.">
        <title>Draft Genome Sequence of Loktanella cinnabarina LL-001T, Isolated from Deep-Sea Floor Sediment.</title>
        <authorList>
            <person name="Nishi S."/>
            <person name="Tsubouchi T."/>
            <person name="Takaki Y."/>
            <person name="Koyanagi R."/>
            <person name="Satoh N."/>
            <person name="Maruyama T."/>
            <person name="Hatada Y."/>
        </authorList>
    </citation>
    <scope>NUCLEOTIDE SEQUENCE [LARGE SCALE GENOMIC DNA]</scope>
    <source>
        <strain evidence="7">LL-001</strain>
    </source>
</reference>
<feature type="domain" description="Metallo-beta-lactamase" evidence="6">
    <location>
        <begin position="34"/>
        <end position="262"/>
    </location>
</feature>
<dbReference type="InterPro" id="IPR036866">
    <property type="entry name" value="RibonucZ/Hydroxyglut_hydro"/>
</dbReference>
<dbReference type="PANTHER" id="PTHR42978">
    <property type="entry name" value="QUORUM-QUENCHING LACTONASE YTNP-RELATED-RELATED"/>
    <property type="match status" value="1"/>
</dbReference>
<dbReference type="SUPFAM" id="SSF56281">
    <property type="entry name" value="Metallo-hydrolase/oxidoreductase"/>
    <property type="match status" value="1"/>
</dbReference>
<name>U2Z8J9_9RHOB</name>
<dbReference type="STRING" id="1337093.MBELCI_3414"/>
<dbReference type="OrthoDB" id="9773738at2"/>
<dbReference type="InterPro" id="IPR051013">
    <property type="entry name" value="MBL_superfamily_lactonases"/>
</dbReference>
<organism evidence="7 8">
    <name type="scientific">Limimaricola cinnabarinus LL-001</name>
    <dbReference type="NCBI Taxonomy" id="1337093"/>
    <lineage>
        <taxon>Bacteria</taxon>
        <taxon>Pseudomonadati</taxon>
        <taxon>Pseudomonadota</taxon>
        <taxon>Alphaproteobacteria</taxon>
        <taxon>Rhodobacterales</taxon>
        <taxon>Paracoccaceae</taxon>
        <taxon>Limimaricola</taxon>
    </lineage>
</organism>
<dbReference type="Pfam" id="PF00753">
    <property type="entry name" value="Lactamase_B"/>
    <property type="match status" value="1"/>
</dbReference>
<dbReference type="Proteomes" id="UP000016566">
    <property type="component" value="Unassembled WGS sequence"/>
</dbReference>
<comment type="cofactor">
    <cofactor evidence="1">
        <name>Zn(2+)</name>
        <dbReference type="ChEBI" id="CHEBI:29105"/>
    </cofactor>
</comment>
<keyword evidence="3" id="KW-0479">Metal-binding</keyword>
<comment type="similarity">
    <text evidence="2">Belongs to the metallo-beta-lactamase superfamily.</text>
</comment>
<sequence length="295" mass="33347">MADYSIWVLEYSYVPKYHKSGVLYGAHNEGYVKLPYCYVVIKGRDHVAMVDVGYNDKDYGKTLGDRFGVENWRDPKTVLTEVGVTPEEVDTCFITHAHFDHFGNVEDFPNTKFYIQEREISKWVWAMSLPDRMRWMMIAVDPGDIVRGVDLARDRRLVTVDGAVENVLPGIDLHAAPDSHTWGSMWVTVRNDGKSPSEDTWVLAGDLVYQFDNITNDGAVVDVEQMYTPVGLAVGSQTNLILATEEMMSQVGYEARRVIPIHEERLNDTFPSRISKDGLRITEICLADGESSKVS</sequence>
<dbReference type="CDD" id="cd07729">
    <property type="entry name" value="AHL_lactonase_MBL-fold"/>
    <property type="match status" value="1"/>
</dbReference>
<keyword evidence="4" id="KW-0378">Hydrolase</keyword>
<gene>
    <name evidence="7" type="ORF">MBELCI_3414</name>
</gene>
<evidence type="ECO:0000313" key="7">
    <source>
        <dbReference type="EMBL" id="GAD57362.1"/>
    </source>
</evidence>
<evidence type="ECO:0000256" key="2">
    <source>
        <dbReference type="ARBA" id="ARBA00007749"/>
    </source>
</evidence>
<evidence type="ECO:0000259" key="6">
    <source>
        <dbReference type="SMART" id="SM00849"/>
    </source>
</evidence>
<evidence type="ECO:0000313" key="8">
    <source>
        <dbReference type="Proteomes" id="UP000016566"/>
    </source>
</evidence>
<accession>U2Z8J9</accession>
<evidence type="ECO:0000256" key="3">
    <source>
        <dbReference type="ARBA" id="ARBA00022723"/>
    </source>
</evidence>
<dbReference type="SMART" id="SM00849">
    <property type="entry name" value="Lactamase_B"/>
    <property type="match status" value="1"/>
</dbReference>
<dbReference type="eggNOG" id="COG0491">
    <property type="taxonomic scope" value="Bacteria"/>
</dbReference>
<dbReference type="GO" id="GO:0046872">
    <property type="term" value="F:metal ion binding"/>
    <property type="evidence" value="ECO:0007669"/>
    <property type="project" value="UniProtKB-KW"/>
</dbReference>
<dbReference type="EMBL" id="BATB01000081">
    <property type="protein sequence ID" value="GAD57362.1"/>
    <property type="molecule type" value="Genomic_DNA"/>
</dbReference>
<evidence type="ECO:0000256" key="1">
    <source>
        <dbReference type="ARBA" id="ARBA00001947"/>
    </source>
</evidence>
<dbReference type="InterPro" id="IPR001279">
    <property type="entry name" value="Metallo-B-lactamas"/>
</dbReference>
<dbReference type="AlphaFoldDB" id="U2Z8J9"/>
<protein>
    <recommendedName>
        <fullName evidence="6">Metallo-beta-lactamase domain-containing protein</fullName>
    </recommendedName>
</protein>
<dbReference type="GO" id="GO:0016787">
    <property type="term" value="F:hydrolase activity"/>
    <property type="evidence" value="ECO:0007669"/>
    <property type="project" value="UniProtKB-KW"/>
</dbReference>
<evidence type="ECO:0000256" key="5">
    <source>
        <dbReference type="ARBA" id="ARBA00022833"/>
    </source>
</evidence>
<comment type="caution">
    <text evidence="7">The sequence shown here is derived from an EMBL/GenBank/DDBJ whole genome shotgun (WGS) entry which is preliminary data.</text>
</comment>